<dbReference type="AlphaFoldDB" id="A0A5D4UMK3"/>
<reference evidence="2 3" key="1">
    <citation type="submission" date="2019-08" db="EMBL/GenBank/DDBJ databases">
        <title>Bacillus genomes from the desert of Cuatro Cienegas, Coahuila.</title>
        <authorList>
            <person name="Olmedo-Alvarez G."/>
        </authorList>
    </citation>
    <scope>NUCLEOTIDE SEQUENCE [LARGE SCALE GENOMIC DNA]</scope>
    <source>
        <strain evidence="2 3">CH87b_3T</strain>
    </source>
</reference>
<accession>A0A5D4UMK3</accession>
<organism evidence="2 3">
    <name type="scientific">Rossellomorea aquimaris</name>
    <dbReference type="NCBI Taxonomy" id="189382"/>
    <lineage>
        <taxon>Bacteria</taxon>
        <taxon>Bacillati</taxon>
        <taxon>Bacillota</taxon>
        <taxon>Bacilli</taxon>
        <taxon>Bacillales</taxon>
        <taxon>Bacillaceae</taxon>
        <taxon>Rossellomorea</taxon>
    </lineage>
</organism>
<gene>
    <name evidence="2" type="ORF">FZC85_01470</name>
</gene>
<evidence type="ECO:0000313" key="2">
    <source>
        <dbReference type="EMBL" id="TYS88139.1"/>
    </source>
</evidence>
<dbReference type="OrthoDB" id="2452750at2"/>
<dbReference type="EMBL" id="VTEZ01000001">
    <property type="protein sequence ID" value="TYS88139.1"/>
    <property type="molecule type" value="Genomic_DNA"/>
</dbReference>
<comment type="caution">
    <text evidence="2">The sequence shown here is derived from an EMBL/GenBank/DDBJ whole genome shotgun (WGS) entry which is preliminary data.</text>
</comment>
<keyword evidence="1" id="KW-0732">Signal</keyword>
<feature type="signal peptide" evidence="1">
    <location>
        <begin position="1"/>
        <end position="19"/>
    </location>
</feature>
<evidence type="ECO:0000256" key="1">
    <source>
        <dbReference type="SAM" id="SignalP"/>
    </source>
</evidence>
<feature type="chain" id="PRO_5038425367" description="YusW-like protein" evidence="1">
    <location>
        <begin position="20"/>
        <end position="153"/>
    </location>
</feature>
<dbReference type="InterPro" id="IPR025623">
    <property type="entry name" value="YusW"/>
</dbReference>
<evidence type="ECO:0000313" key="3">
    <source>
        <dbReference type="Proteomes" id="UP000324269"/>
    </source>
</evidence>
<protein>
    <recommendedName>
        <fullName evidence="4">YusW-like protein</fullName>
    </recommendedName>
</protein>
<dbReference type="Pfam" id="PF14039">
    <property type="entry name" value="YusW"/>
    <property type="match status" value="1"/>
</dbReference>
<dbReference type="RefSeq" id="WP_148967436.1">
    <property type="nucleotide sequence ID" value="NZ_JBNIKW010000001.1"/>
</dbReference>
<evidence type="ECO:0008006" key="4">
    <source>
        <dbReference type="Google" id="ProtNLM"/>
    </source>
</evidence>
<sequence length="153" mass="17616">MHRKTTCIFAVLFSFVLLAGCNDKEEVKNPPENAPVEDTANNNEGAKDEAFTFANFDLDVDYKGNKTIDVDYENEKDSTEAKYQDDLNDQNLTSDEAMDKLTPIFKDFSFDQDTDEQEVIKQVKEAFSVEDGYEKFELEITFPDGTEKEYREM</sequence>
<dbReference type="Proteomes" id="UP000324269">
    <property type="component" value="Unassembled WGS sequence"/>
</dbReference>
<dbReference type="PROSITE" id="PS51257">
    <property type="entry name" value="PROKAR_LIPOPROTEIN"/>
    <property type="match status" value="1"/>
</dbReference>
<proteinExistence type="predicted"/>
<name>A0A5D4UMK3_9BACI</name>